<dbReference type="STRING" id="1036808.A0A0C3A7A8"/>
<dbReference type="InterPro" id="IPR036291">
    <property type="entry name" value="NAD(P)-bd_dom_sf"/>
</dbReference>
<feature type="domain" description="CoA-binding" evidence="1">
    <location>
        <begin position="11"/>
        <end position="104"/>
    </location>
</feature>
<accession>A0A0C3A7A8</accession>
<keyword evidence="3" id="KW-1185">Reference proteome</keyword>
<evidence type="ECO:0000313" key="2">
    <source>
        <dbReference type="EMBL" id="KIM69558.1"/>
    </source>
</evidence>
<dbReference type="SUPFAM" id="SSF51735">
    <property type="entry name" value="NAD(P)-binding Rossmann-fold domains"/>
    <property type="match status" value="1"/>
</dbReference>
<dbReference type="PANTHER" id="PTHR33303">
    <property type="entry name" value="CYTOPLASMIC PROTEIN-RELATED"/>
    <property type="match status" value="1"/>
</dbReference>
<dbReference type="SMART" id="SM00881">
    <property type="entry name" value="CoA_binding"/>
    <property type="match status" value="1"/>
</dbReference>
<dbReference type="InParanoid" id="A0A0C3A7A8"/>
<dbReference type="Proteomes" id="UP000053989">
    <property type="component" value="Unassembled WGS sequence"/>
</dbReference>
<dbReference type="InterPro" id="IPR003781">
    <property type="entry name" value="CoA-bd"/>
</dbReference>
<dbReference type="PANTHER" id="PTHR33303:SF2">
    <property type="entry name" value="COA-BINDING DOMAIN-CONTAINING PROTEIN"/>
    <property type="match status" value="1"/>
</dbReference>
<dbReference type="HOGENOM" id="CLU_112567_1_1_1"/>
<reference evidence="2 3" key="1">
    <citation type="submission" date="2014-04" db="EMBL/GenBank/DDBJ databases">
        <authorList>
            <consortium name="DOE Joint Genome Institute"/>
            <person name="Kuo A."/>
            <person name="Kohler A."/>
            <person name="Nagy L.G."/>
            <person name="Floudas D."/>
            <person name="Copeland A."/>
            <person name="Barry K.W."/>
            <person name="Cichocki N."/>
            <person name="Veneault-Fourrey C."/>
            <person name="LaButti K."/>
            <person name="Lindquist E.A."/>
            <person name="Lipzen A."/>
            <person name="Lundell T."/>
            <person name="Morin E."/>
            <person name="Murat C."/>
            <person name="Sun H."/>
            <person name="Tunlid A."/>
            <person name="Henrissat B."/>
            <person name="Grigoriev I.V."/>
            <person name="Hibbett D.S."/>
            <person name="Martin F."/>
            <person name="Nordberg H.P."/>
            <person name="Cantor M.N."/>
            <person name="Hua S.X."/>
        </authorList>
    </citation>
    <scope>NUCLEOTIDE SEQUENCE [LARGE SCALE GENOMIC DNA]</scope>
    <source>
        <strain evidence="2 3">Foug A</strain>
    </source>
</reference>
<dbReference type="OrthoDB" id="5138418at2759"/>
<dbReference type="AlphaFoldDB" id="A0A0C3A7A8"/>
<proteinExistence type="predicted"/>
<dbReference type="EMBL" id="KN822006">
    <property type="protein sequence ID" value="KIM69558.1"/>
    <property type="molecule type" value="Genomic_DNA"/>
</dbReference>
<organism evidence="2 3">
    <name type="scientific">Scleroderma citrinum Foug A</name>
    <dbReference type="NCBI Taxonomy" id="1036808"/>
    <lineage>
        <taxon>Eukaryota</taxon>
        <taxon>Fungi</taxon>
        <taxon>Dikarya</taxon>
        <taxon>Basidiomycota</taxon>
        <taxon>Agaricomycotina</taxon>
        <taxon>Agaricomycetes</taxon>
        <taxon>Agaricomycetidae</taxon>
        <taxon>Boletales</taxon>
        <taxon>Sclerodermatineae</taxon>
        <taxon>Sclerodermataceae</taxon>
        <taxon>Scleroderma</taxon>
    </lineage>
</organism>
<reference evidence="3" key="2">
    <citation type="submission" date="2015-01" db="EMBL/GenBank/DDBJ databases">
        <title>Evolutionary Origins and Diversification of the Mycorrhizal Mutualists.</title>
        <authorList>
            <consortium name="DOE Joint Genome Institute"/>
            <consortium name="Mycorrhizal Genomics Consortium"/>
            <person name="Kohler A."/>
            <person name="Kuo A."/>
            <person name="Nagy L.G."/>
            <person name="Floudas D."/>
            <person name="Copeland A."/>
            <person name="Barry K.W."/>
            <person name="Cichocki N."/>
            <person name="Veneault-Fourrey C."/>
            <person name="LaButti K."/>
            <person name="Lindquist E.A."/>
            <person name="Lipzen A."/>
            <person name="Lundell T."/>
            <person name="Morin E."/>
            <person name="Murat C."/>
            <person name="Riley R."/>
            <person name="Ohm R."/>
            <person name="Sun H."/>
            <person name="Tunlid A."/>
            <person name="Henrissat B."/>
            <person name="Grigoriev I.V."/>
            <person name="Hibbett D.S."/>
            <person name="Martin F."/>
        </authorList>
    </citation>
    <scope>NUCLEOTIDE SEQUENCE [LARGE SCALE GENOMIC DNA]</scope>
    <source>
        <strain evidence="3">Foug A</strain>
    </source>
</reference>
<evidence type="ECO:0000259" key="1">
    <source>
        <dbReference type="SMART" id="SM00881"/>
    </source>
</evidence>
<sequence length="142" mass="15723">MLSSVKKQKVFLSFPRFAVVGASIDEAKWGNKILKWYIARDKPVIPVHPTVDKLEGIRAVRNIADLPSATETGLSIVTPAKVTLDILKQAKELSIPAIWIQPGASDVACVDFIKENGMENQVLWEGECLWRDGDKVLVQAQL</sequence>
<gene>
    <name evidence="2" type="ORF">SCLCIDRAFT_13016</name>
</gene>
<evidence type="ECO:0000313" key="3">
    <source>
        <dbReference type="Proteomes" id="UP000053989"/>
    </source>
</evidence>
<name>A0A0C3A7A8_9AGAM</name>
<dbReference type="Gene3D" id="3.40.50.720">
    <property type="entry name" value="NAD(P)-binding Rossmann-like Domain"/>
    <property type="match status" value="1"/>
</dbReference>
<dbReference type="Pfam" id="PF13380">
    <property type="entry name" value="CoA_binding_2"/>
    <property type="match status" value="1"/>
</dbReference>
<protein>
    <recommendedName>
        <fullName evidence="1">CoA-binding domain-containing protein</fullName>
    </recommendedName>
</protein>